<organism evidence="2">
    <name type="scientific">marine sediment metagenome</name>
    <dbReference type="NCBI Taxonomy" id="412755"/>
    <lineage>
        <taxon>unclassified sequences</taxon>
        <taxon>metagenomes</taxon>
        <taxon>ecological metagenomes</taxon>
    </lineage>
</organism>
<feature type="region of interest" description="Disordered" evidence="1">
    <location>
        <begin position="56"/>
        <end position="83"/>
    </location>
</feature>
<reference evidence="2" key="1">
    <citation type="journal article" date="2015" name="Nature">
        <title>Complex archaea that bridge the gap between prokaryotes and eukaryotes.</title>
        <authorList>
            <person name="Spang A."/>
            <person name="Saw J.H."/>
            <person name="Jorgensen S.L."/>
            <person name="Zaremba-Niedzwiedzka K."/>
            <person name="Martijn J."/>
            <person name="Lind A.E."/>
            <person name="van Eijk R."/>
            <person name="Schleper C."/>
            <person name="Guy L."/>
            <person name="Ettema T.J."/>
        </authorList>
    </citation>
    <scope>NUCLEOTIDE SEQUENCE</scope>
</reference>
<accession>A0A0F9PZH3</accession>
<dbReference type="AlphaFoldDB" id="A0A0F9PZH3"/>
<proteinExistence type="predicted"/>
<evidence type="ECO:0000313" key="2">
    <source>
        <dbReference type="EMBL" id="KKN06411.1"/>
    </source>
</evidence>
<comment type="caution">
    <text evidence="2">The sequence shown here is derived from an EMBL/GenBank/DDBJ whole genome shotgun (WGS) entry which is preliminary data.</text>
</comment>
<protein>
    <submittedName>
        <fullName evidence="2">Uncharacterized protein</fullName>
    </submittedName>
</protein>
<evidence type="ECO:0000256" key="1">
    <source>
        <dbReference type="SAM" id="MobiDB-lite"/>
    </source>
</evidence>
<gene>
    <name evidence="2" type="ORF">LCGC14_1077510</name>
</gene>
<dbReference type="EMBL" id="LAZR01004695">
    <property type="protein sequence ID" value="KKN06411.1"/>
    <property type="molecule type" value="Genomic_DNA"/>
</dbReference>
<sequence>MYIEKLKFLQGIYPEDQCIAGITTSAFNDMSVGTPCIAVIHPFVIYEGLVNRSKPASGYPTQQGRVPMPNPCLNGSSRPSNRDRNVYSRVGTVGTAELHTNETAELKPFQSFKVKPTITEAKKSTAKDIYQIAKEDLSKANNILSKSLDHINVIIPFSIWSDTVDYVVNTTNANRFHIDGSLPIIFDNGIHTEINRLSDVHDNSDISNFPDLLVEKLQNNRFVNYTFSGVSVSNIKYMLEDINSFYNMLTKAYPNHVSFFQYPLNRIKVITDIVSISFYELGDVLPIFDSKRAHGICMEVFITNSLIKGQDIVSKMKSATYRFVFSKSKENVLTIDGEQIKRPHDMSSSKAISMVRDKIAREAPSDASVKNNKSKVVKEEV</sequence>
<name>A0A0F9PZH3_9ZZZZ</name>